<proteinExistence type="inferred from homology"/>
<feature type="transmembrane region" description="Helical" evidence="5">
    <location>
        <begin position="219"/>
        <end position="241"/>
    </location>
</feature>
<keyword evidence="2" id="KW-0805">Transcription regulation</keyword>
<dbReference type="Proteomes" id="UP001138709">
    <property type="component" value="Unassembled WGS sequence"/>
</dbReference>
<dbReference type="InterPro" id="IPR036388">
    <property type="entry name" value="WH-like_DNA-bd_sf"/>
</dbReference>
<dbReference type="Pfam" id="PF00126">
    <property type="entry name" value="HTH_1"/>
    <property type="match status" value="1"/>
</dbReference>
<feature type="domain" description="HTH lysR-type" evidence="6">
    <location>
        <begin position="9"/>
        <end position="66"/>
    </location>
</feature>
<evidence type="ECO:0000256" key="4">
    <source>
        <dbReference type="ARBA" id="ARBA00023163"/>
    </source>
</evidence>
<dbReference type="Gene3D" id="3.40.190.10">
    <property type="entry name" value="Periplasmic binding protein-like II"/>
    <property type="match status" value="2"/>
</dbReference>
<evidence type="ECO:0000313" key="8">
    <source>
        <dbReference type="Proteomes" id="UP001138709"/>
    </source>
</evidence>
<dbReference type="SUPFAM" id="SSF53850">
    <property type="entry name" value="Periplasmic binding protein-like II"/>
    <property type="match status" value="1"/>
</dbReference>
<evidence type="ECO:0000256" key="2">
    <source>
        <dbReference type="ARBA" id="ARBA00023015"/>
    </source>
</evidence>
<dbReference type="PANTHER" id="PTHR30537">
    <property type="entry name" value="HTH-TYPE TRANSCRIPTIONAL REGULATOR"/>
    <property type="match status" value="1"/>
</dbReference>
<evidence type="ECO:0000256" key="3">
    <source>
        <dbReference type="ARBA" id="ARBA00023125"/>
    </source>
</evidence>
<dbReference type="Gene3D" id="1.10.10.10">
    <property type="entry name" value="Winged helix-like DNA-binding domain superfamily/Winged helix DNA-binding domain"/>
    <property type="match status" value="1"/>
</dbReference>
<evidence type="ECO:0000259" key="6">
    <source>
        <dbReference type="PROSITE" id="PS50931"/>
    </source>
</evidence>
<dbReference type="RefSeq" id="WP_211847522.1">
    <property type="nucleotide sequence ID" value="NZ_JAAEDL010000015.1"/>
</dbReference>
<evidence type="ECO:0000313" key="7">
    <source>
        <dbReference type="EMBL" id="MBR0681992.1"/>
    </source>
</evidence>
<keyword evidence="4" id="KW-0804">Transcription</keyword>
<comment type="similarity">
    <text evidence="1">Belongs to the LysR transcriptional regulatory family.</text>
</comment>
<keyword evidence="3" id="KW-0238">DNA-binding</keyword>
<dbReference type="InterPro" id="IPR036390">
    <property type="entry name" value="WH_DNA-bd_sf"/>
</dbReference>
<comment type="caution">
    <text evidence="7">The sequence shown here is derived from an EMBL/GenBank/DDBJ whole genome shotgun (WGS) entry which is preliminary data.</text>
</comment>
<dbReference type="InterPro" id="IPR058163">
    <property type="entry name" value="LysR-type_TF_proteobact-type"/>
</dbReference>
<protein>
    <submittedName>
        <fullName evidence="7">LysR family transcriptional regulator</fullName>
    </submittedName>
</protein>
<reference evidence="7" key="2">
    <citation type="journal article" date="2021" name="Syst. Appl. Microbiol.">
        <title>Roseomonas hellenica sp. nov., isolated from roots of wild-growing Alkanna tinctoria.</title>
        <authorList>
            <person name="Rat A."/>
            <person name="Naranjo H.D."/>
            <person name="Lebbe L."/>
            <person name="Cnockaert M."/>
            <person name="Krigas N."/>
            <person name="Grigoriadou K."/>
            <person name="Maloupa E."/>
            <person name="Willems A."/>
        </authorList>
    </citation>
    <scope>NUCLEOTIDE SEQUENCE</scope>
    <source>
        <strain evidence="7">LMG 31228</strain>
    </source>
</reference>
<sequence length="308" mass="32869">MSSAPVRTPPLRMVEAFEALARLGSRSAAAAELNVTPGAISKQLRALERWVGQPLLEEDGRDGAFTAEGRGLAQSVTAGLAQIRDGLDALRPRDTGRVPLNILAPATFAMKWLVPRLHRVDRAAPQLQVTLRPTNTGDDWLSFPHHAAIRRDGFVPQGYDTMPLLRETLTAYVAPSLARAASSPEAVPLCESETRPGDLDRWLAAAGVGRIGQARRRHAHFYIAYEAALAGAGLIVAPTLLAANDVAAGRLVAPWPYVAIPGTAYAFVHPATAAMRKRVAPFLTWLKAELEQLDEGPGGGAPKDPAPA</sequence>
<keyword evidence="5" id="KW-1133">Transmembrane helix</keyword>
<dbReference type="SUPFAM" id="SSF46785">
    <property type="entry name" value="Winged helix' DNA-binding domain"/>
    <property type="match status" value="1"/>
</dbReference>
<dbReference type="PROSITE" id="PS50931">
    <property type="entry name" value="HTH_LYSR"/>
    <property type="match status" value="1"/>
</dbReference>
<accession>A0A9X9XE56</accession>
<reference evidence="7" key="1">
    <citation type="submission" date="2020-01" db="EMBL/GenBank/DDBJ databases">
        <authorList>
            <person name="Rat A."/>
        </authorList>
    </citation>
    <scope>NUCLEOTIDE SEQUENCE</scope>
    <source>
        <strain evidence="7">LMG 31228</strain>
    </source>
</reference>
<organism evidence="7 8">
    <name type="scientific">Neoroseomonas eburnea</name>
    <dbReference type="NCBI Taxonomy" id="1346889"/>
    <lineage>
        <taxon>Bacteria</taxon>
        <taxon>Pseudomonadati</taxon>
        <taxon>Pseudomonadota</taxon>
        <taxon>Alphaproteobacteria</taxon>
        <taxon>Acetobacterales</taxon>
        <taxon>Acetobacteraceae</taxon>
        <taxon>Neoroseomonas</taxon>
    </lineage>
</organism>
<gene>
    <name evidence="7" type="ORF">GXW74_15970</name>
</gene>
<dbReference type="GO" id="GO:0043565">
    <property type="term" value="F:sequence-specific DNA binding"/>
    <property type="evidence" value="ECO:0007669"/>
    <property type="project" value="TreeGrafter"/>
</dbReference>
<dbReference type="GO" id="GO:0003700">
    <property type="term" value="F:DNA-binding transcription factor activity"/>
    <property type="evidence" value="ECO:0007669"/>
    <property type="project" value="InterPro"/>
</dbReference>
<keyword evidence="5" id="KW-0812">Transmembrane</keyword>
<dbReference type="GO" id="GO:0006351">
    <property type="term" value="P:DNA-templated transcription"/>
    <property type="evidence" value="ECO:0007669"/>
    <property type="project" value="TreeGrafter"/>
</dbReference>
<name>A0A9X9XE56_9PROT</name>
<dbReference type="InterPro" id="IPR005119">
    <property type="entry name" value="LysR_subst-bd"/>
</dbReference>
<feature type="transmembrane region" description="Helical" evidence="5">
    <location>
        <begin position="247"/>
        <end position="268"/>
    </location>
</feature>
<dbReference type="AlphaFoldDB" id="A0A9X9XE56"/>
<keyword evidence="8" id="KW-1185">Reference proteome</keyword>
<evidence type="ECO:0000256" key="5">
    <source>
        <dbReference type="SAM" id="Phobius"/>
    </source>
</evidence>
<dbReference type="Pfam" id="PF03466">
    <property type="entry name" value="LysR_substrate"/>
    <property type="match status" value="1"/>
</dbReference>
<keyword evidence="5" id="KW-0472">Membrane</keyword>
<dbReference type="PANTHER" id="PTHR30537:SF74">
    <property type="entry name" value="HTH-TYPE TRANSCRIPTIONAL REGULATOR TRPI"/>
    <property type="match status" value="1"/>
</dbReference>
<dbReference type="EMBL" id="JAAEDL010000015">
    <property type="protein sequence ID" value="MBR0681992.1"/>
    <property type="molecule type" value="Genomic_DNA"/>
</dbReference>
<evidence type="ECO:0000256" key="1">
    <source>
        <dbReference type="ARBA" id="ARBA00009437"/>
    </source>
</evidence>
<dbReference type="InterPro" id="IPR000847">
    <property type="entry name" value="LysR_HTH_N"/>
</dbReference>